<dbReference type="GO" id="GO:0007131">
    <property type="term" value="P:reciprocal meiotic recombination"/>
    <property type="evidence" value="ECO:0007669"/>
    <property type="project" value="TreeGrafter"/>
</dbReference>
<comment type="caution">
    <text evidence="4">The sequence shown here is derived from an EMBL/GenBank/DDBJ whole genome shotgun (WGS) entry which is preliminary data.</text>
</comment>
<dbReference type="GO" id="GO:0005657">
    <property type="term" value="C:replication fork"/>
    <property type="evidence" value="ECO:0007669"/>
    <property type="project" value="TreeGrafter"/>
</dbReference>
<name>A0AAD4Q5Z8_9AGAM</name>
<evidence type="ECO:0000313" key="4">
    <source>
        <dbReference type="EMBL" id="KAH8980878.1"/>
    </source>
</evidence>
<dbReference type="InterPro" id="IPR051988">
    <property type="entry name" value="HRR_RAD51_Paralog"/>
</dbReference>
<gene>
    <name evidence="4" type="ORF">EDB92DRAFT_2073024</name>
</gene>
<dbReference type="GO" id="GO:0016787">
    <property type="term" value="F:hydrolase activity"/>
    <property type="evidence" value="ECO:0007669"/>
    <property type="project" value="UniProtKB-KW"/>
</dbReference>
<comment type="subcellular location">
    <subcellularLocation>
        <location evidence="1">Nucleus</location>
    </subcellularLocation>
</comment>
<dbReference type="Pfam" id="PF13481">
    <property type="entry name" value="AAA_25"/>
    <property type="match status" value="1"/>
</dbReference>
<dbReference type="GO" id="GO:0140664">
    <property type="term" value="F:ATP-dependent DNA damage sensor activity"/>
    <property type="evidence" value="ECO:0007669"/>
    <property type="project" value="InterPro"/>
</dbReference>
<accession>A0AAD4Q5Z8</accession>
<dbReference type="GO" id="GO:0000400">
    <property type="term" value="F:four-way junction DNA binding"/>
    <property type="evidence" value="ECO:0007669"/>
    <property type="project" value="TreeGrafter"/>
</dbReference>
<evidence type="ECO:0000313" key="5">
    <source>
        <dbReference type="Proteomes" id="UP001201163"/>
    </source>
</evidence>
<protein>
    <submittedName>
        <fullName evidence="4">P-loop containing nucleoside triphosphate hydrolase protein</fullName>
    </submittedName>
</protein>
<dbReference type="GO" id="GO:0005524">
    <property type="term" value="F:ATP binding"/>
    <property type="evidence" value="ECO:0007669"/>
    <property type="project" value="InterPro"/>
</dbReference>
<evidence type="ECO:0000256" key="2">
    <source>
        <dbReference type="ARBA" id="ARBA00023242"/>
    </source>
</evidence>
<dbReference type="GO" id="GO:0000723">
    <property type="term" value="P:telomere maintenance"/>
    <property type="evidence" value="ECO:0007669"/>
    <property type="project" value="TreeGrafter"/>
</dbReference>
<dbReference type="PANTHER" id="PTHR46457">
    <property type="entry name" value="DNA REPAIR PROTEIN RAD51 HOMOLOG 4"/>
    <property type="match status" value="1"/>
</dbReference>
<reference evidence="4" key="1">
    <citation type="submission" date="2022-01" db="EMBL/GenBank/DDBJ databases">
        <title>Comparative genomics reveals a dynamic genome evolution in the ectomycorrhizal milk-cap (Lactarius) mushrooms.</title>
        <authorList>
            <consortium name="DOE Joint Genome Institute"/>
            <person name="Lebreton A."/>
            <person name="Tang N."/>
            <person name="Kuo A."/>
            <person name="LaButti K."/>
            <person name="Drula E."/>
            <person name="Barry K."/>
            <person name="Clum A."/>
            <person name="Lipzen A."/>
            <person name="Mousain D."/>
            <person name="Ng V."/>
            <person name="Wang R."/>
            <person name="Wang X."/>
            <person name="Dai Y."/>
            <person name="Henrissat B."/>
            <person name="Grigoriev I.V."/>
            <person name="Guerin-Laguette A."/>
            <person name="Yu F."/>
            <person name="Martin F.M."/>
        </authorList>
    </citation>
    <scope>NUCLEOTIDE SEQUENCE</scope>
    <source>
        <strain evidence="4">QP</strain>
    </source>
</reference>
<sequence>MNVIPPPSLSDFTPPLPATLVANLTSLNIRTASDLIFASPAELIGKLPAGSITFAELTHHIAHVTAAFAGPAITADKLIAELEPRAGQEPHSSSGLPALDELIGIGNDFGGAPGGRLIEISGTSASGKTALALHIALHHLTSHPAAAALWLDTTGNLAPARLASLVSRSSGQSSQPLARLNIATVFDTATATHTIATLDASSGHGSHVPQRAPQFRCVVIDTVTALLGPRLSNLSSQGHAEMTSFMRLLRATAQKHGLCVLVLNDATTAGHPALGASFTFLTDVTMWLARLPEQDHELRTAQVLRSRVSTTGARFTFRIRRGRVVVT</sequence>
<dbReference type="Gene3D" id="3.40.50.300">
    <property type="entry name" value="P-loop containing nucleotide triphosphate hydrolases"/>
    <property type="match status" value="1"/>
</dbReference>
<evidence type="ECO:0000256" key="1">
    <source>
        <dbReference type="ARBA" id="ARBA00004123"/>
    </source>
</evidence>
<dbReference type="PANTHER" id="PTHR46457:SF1">
    <property type="entry name" value="DNA REPAIR PROTEIN RAD51 HOMOLOG 4"/>
    <property type="match status" value="1"/>
</dbReference>
<dbReference type="Proteomes" id="UP001201163">
    <property type="component" value="Unassembled WGS sequence"/>
</dbReference>
<dbReference type="GO" id="GO:0005815">
    <property type="term" value="C:microtubule organizing center"/>
    <property type="evidence" value="ECO:0007669"/>
    <property type="project" value="TreeGrafter"/>
</dbReference>
<dbReference type="InterPro" id="IPR020588">
    <property type="entry name" value="RecA_ATP-bd"/>
</dbReference>
<proteinExistence type="predicted"/>
<dbReference type="AlphaFoldDB" id="A0AAD4Q5Z8"/>
<organism evidence="4 5">
    <name type="scientific">Lactarius akahatsu</name>
    <dbReference type="NCBI Taxonomy" id="416441"/>
    <lineage>
        <taxon>Eukaryota</taxon>
        <taxon>Fungi</taxon>
        <taxon>Dikarya</taxon>
        <taxon>Basidiomycota</taxon>
        <taxon>Agaricomycotina</taxon>
        <taxon>Agaricomycetes</taxon>
        <taxon>Russulales</taxon>
        <taxon>Russulaceae</taxon>
        <taxon>Lactarius</taxon>
    </lineage>
</organism>
<dbReference type="InterPro" id="IPR027417">
    <property type="entry name" value="P-loop_NTPase"/>
</dbReference>
<dbReference type="PROSITE" id="PS50162">
    <property type="entry name" value="RECA_2"/>
    <property type="match status" value="1"/>
</dbReference>
<feature type="domain" description="RecA family profile 1" evidence="3">
    <location>
        <begin position="88"/>
        <end position="266"/>
    </location>
</feature>
<keyword evidence="4" id="KW-0378">Hydrolase</keyword>
<dbReference type="EMBL" id="JAKELL010000127">
    <property type="protein sequence ID" value="KAH8980878.1"/>
    <property type="molecule type" value="Genomic_DNA"/>
</dbReference>
<keyword evidence="2" id="KW-0539">Nucleus</keyword>
<keyword evidence="5" id="KW-1185">Reference proteome</keyword>
<dbReference type="GO" id="GO:0033063">
    <property type="term" value="C:Rad51B-Rad51C-Rad51D-XRCC2 complex"/>
    <property type="evidence" value="ECO:0007669"/>
    <property type="project" value="TreeGrafter"/>
</dbReference>
<dbReference type="GO" id="GO:0003697">
    <property type="term" value="F:single-stranded DNA binding"/>
    <property type="evidence" value="ECO:0007669"/>
    <property type="project" value="TreeGrafter"/>
</dbReference>
<dbReference type="GO" id="GO:0042148">
    <property type="term" value="P:DNA strand invasion"/>
    <property type="evidence" value="ECO:0007669"/>
    <property type="project" value="TreeGrafter"/>
</dbReference>
<dbReference type="GO" id="GO:0000724">
    <property type="term" value="P:double-strand break repair via homologous recombination"/>
    <property type="evidence" value="ECO:0007669"/>
    <property type="project" value="TreeGrafter"/>
</dbReference>
<dbReference type="SUPFAM" id="SSF52540">
    <property type="entry name" value="P-loop containing nucleoside triphosphate hydrolases"/>
    <property type="match status" value="1"/>
</dbReference>
<evidence type="ECO:0000259" key="3">
    <source>
        <dbReference type="PROSITE" id="PS50162"/>
    </source>
</evidence>